<dbReference type="EMBL" id="GBRH01172848">
    <property type="protein sequence ID" value="JAE25048.1"/>
    <property type="molecule type" value="Transcribed_RNA"/>
</dbReference>
<evidence type="ECO:0000313" key="1">
    <source>
        <dbReference type="EMBL" id="JAE25048.1"/>
    </source>
</evidence>
<dbReference type="AlphaFoldDB" id="A0A0A9GWU0"/>
<name>A0A0A9GWU0_ARUDO</name>
<reference evidence="1" key="1">
    <citation type="submission" date="2014-09" db="EMBL/GenBank/DDBJ databases">
        <authorList>
            <person name="Magalhaes I.L.F."/>
            <person name="Oliveira U."/>
            <person name="Santos F.R."/>
            <person name="Vidigal T.H.D.A."/>
            <person name="Brescovit A.D."/>
            <person name="Santos A.J."/>
        </authorList>
    </citation>
    <scope>NUCLEOTIDE SEQUENCE</scope>
    <source>
        <tissue evidence="1">Shoot tissue taken approximately 20 cm above the soil surface</tissue>
    </source>
</reference>
<accession>A0A0A9GWU0</accession>
<organism evidence="1">
    <name type="scientific">Arundo donax</name>
    <name type="common">Giant reed</name>
    <name type="synonym">Donax arundinaceus</name>
    <dbReference type="NCBI Taxonomy" id="35708"/>
    <lineage>
        <taxon>Eukaryota</taxon>
        <taxon>Viridiplantae</taxon>
        <taxon>Streptophyta</taxon>
        <taxon>Embryophyta</taxon>
        <taxon>Tracheophyta</taxon>
        <taxon>Spermatophyta</taxon>
        <taxon>Magnoliopsida</taxon>
        <taxon>Liliopsida</taxon>
        <taxon>Poales</taxon>
        <taxon>Poaceae</taxon>
        <taxon>PACMAD clade</taxon>
        <taxon>Arundinoideae</taxon>
        <taxon>Arundineae</taxon>
        <taxon>Arundo</taxon>
    </lineage>
</organism>
<proteinExistence type="predicted"/>
<sequence length="69" mass="7694">MCVAAATRRSCQVVVSYAALNSRYCHQKTIEVLLFEIFEKPMVSVCVHPSFRNQKGAFSFASASCSCRQ</sequence>
<protein>
    <submittedName>
        <fullName evidence="1">Uncharacterized protein</fullName>
    </submittedName>
</protein>
<reference evidence="1" key="2">
    <citation type="journal article" date="2015" name="Data Brief">
        <title>Shoot transcriptome of the giant reed, Arundo donax.</title>
        <authorList>
            <person name="Barrero R.A."/>
            <person name="Guerrero F.D."/>
            <person name="Moolhuijzen P."/>
            <person name="Goolsby J.A."/>
            <person name="Tidwell J."/>
            <person name="Bellgard S.E."/>
            <person name="Bellgard M.I."/>
        </authorList>
    </citation>
    <scope>NUCLEOTIDE SEQUENCE</scope>
    <source>
        <tissue evidence="1">Shoot tissue taken approximately 20 cm above the soil surface</tissue>
    </source>
</reference>